<keyword evidence="1" id="KW-0862">Zinc</keyword>
<dbReference type="PANTHER" id="PTHR38166:SF1">
    <property type="entry name" value="C2H2-TYPE DOMAIN-CONTAINING PROTEIN"/>
    <property type="match status" value="1"/>
</dbReference>
<dbReference type="PROSITE" id="PS00028">
    <property type="entry name" value="ZINC_FINGER_C2H2_1"/>
    <property type="match status" value="3"/>
</dbReference>
<evidence type="ECO:0000256" key="2">
    <source>
        <dbReference type="SAM" id="MobiDB-lite"/>
    </source>
</evidence>
<protein>
    <recommendedName>
        <fullName evidence="3">C2H2-type domain-containing protein</fullName>
    </recommendedName>
</protein>
<name>A0AAN7HFC2_9PEZI</name>
<keyword evidence="1" id="KW-0479">Metal-binding</keyword>
<reference evidence="4" key="1">
    <citation type="journal article" date="2023" name="Mol. Phylogenet. Evol.">
        <title>Genome-scale phylogeny and comparative genomics of the fungal order Sordariales.</title>
        <authorList>
            <person name="Hensen N."/>
            <person name="Bonometti L."/>
            <person name="Westerberg I."/>
            <person name="Brannstrom I.O."/>
            <person name="Guillou S."/>
            <person name="Cros-Aarteil S."/>
            <person name="Calhoun S."/>
            <person name="Haridas S."/>
            <person name="Kuo A."/>
            <person name="Mondo S."/>
            <person name="Pangilinan J."/>
            <person name="Riley R."/>
            <person name="LaButti K."/>
            <person name="Andreopoulos B."/>
            <person name="Lipzen A."/>
            <person name="Chen C."/>
            <person name="Yan M."/>
            <person name="Daum C."/>
            <person name="Ng V."/>
            <person name="Clum A."/>
            <person name="Steindorff A."/>
            <person name="Ohm R.A."/>
            <person name="Martin F."/>
            <person name="Silar P."/>
            <person name="Natvig D.O."/>
            <person name="Lalanne C."/>
            <person name="Gautier V."/>
            <person name="Ament-Velasquez S.L."/>
            <person name="Kruys A."/>
            <person name="Hutchinson M.I."/>
            <person name="Powell A.J."/>
            <person name="Barry K."/>
            <person name="Miller A.N."/>
            <person name="Grigoriev I.V."/>
            <person name="Debuchy R."/>
            <person name="Gladieux P."/>
            <person name="Hiltunen Thoren M."/>
            <person name="Johannesson H."/>
        </authorList>
    </citation>
    <scope>NUCLEOTIDE SEQUENCE</scope>
    <source>
        <strain evidence="4">CBS 359.72</strain>
    </source>
</reference>
<feature type="compositionally biased region" description="Polar residues" evidence="2">
    <location>
        <begin position="328"/>
        <end position="347"/>
    </location>
</feature>
<feature type="compositionally biased region" description="Basic and acidic residues" evidence="2">
    <location>
        <begin position="571"/>
        <end position="583"/>
    </location>
</feature>
<dbReference type="PANTHER" id="PTHR38166">
    <property type="entry name" value="C2H2-TYPE DOMAIN-CONTAINING PROTEIN-RELATED"/>
    <property type="match status" value="1"/>
</dbReference>
<feature type="region of interest" description="Disordered" evidence="2">
    <location>
        <begin position="571"/>
        <end position="629"/>
    </location>
</feature>
<comment type="caution">
    <text evidence="4">The sequence shown here is derived from an EMBL/GenBank/DDBJ whole genome shotgun (WGS) entry which is preliminary data.</text>
</comment>
<reference evidence="4" key="2">
    <citation type="submission" date="2023-05" db="EMBL/GenBank/DDBJ databases">
        <authorList>
            <consortium name="Lawrence Berkeley National Laboratory"/>
            <person name="Steindorff A."/>
            <person name="Hensen N."/>
            <person name="Bonometti L."/>
            <person name="Westerberg I."/>
            <person name="Brannstrom I.O."/>
            <person name="Guillou S."/>
            <person name="Cros-Aarteil S."/>
            <person name="Calhoun S."/>
            <person name="Haridas S."/>
            <person name="Kuo A."/>
            <person name="Mondo S."/>
            <person name="Pangilinan J."/>
            <person name="Riley R."/>
            <person name="Labutti K."/>
            <person name="Andreopoulos B."/>
            <person name="Lipzen A."/>
            <person name="Chen C."/>
            <person name="Yanf M."/>
            <person name="Daum C."/>
            <person name="Ng V."/>
            <person name="Clum A."/>
            <person name="Ohm R."/>
            <person name="Martin F."/>
            <person name="Silar P."/>
            <person name="Natvig D."/>
            <person name="Lalanne C."/>
            <person name="Gautier V."/>
            <person name="Ament-Velasquez S.L."/>
            <person name="Kruys A."/>
            <person name="Hutchinson M.I."/>
            <person name="Powell A.J."/>
            <person name="Barry K."/>
            <person name="Miller A.N."/>
            <person name="Grigoriev I.V."/>
            <person name="Debuchy R."/>
            <person name="Gladieux P."/>
            <person name="Thoren M.H."/>
            <person name="Johannesson H."/>
        </authorList>
    </citation>
    <scope>NUCLEOTIDE SEQUENCE</scope>
    <source>
        <strain evidence="4">CBS 359.72</strain>
    </source>
</reference>
<dbReference type="AlphaFoldDB" id="A0AAN7HFC2"/>
<feature type="region of interest" description="Disordered" evidence="2">
    <location>
        <begin position="326"/>
        <end position="400"/>
    </location>
</feature>
<dbReference type="PROSITE" id="PS50157">
    <property type="entry name" value="ZINC_FINGER_C2H2_2"/>
    <property type="match status" value="1"/>
</dbReference>
<dbReference type="Gene3D" id="3.30.160.60">
    <property type="entry name" value="Classic Zinc Finger"/>
    <property type="match status" value="1"/>
</dbReference>
<dbReference type="Proteomes" id="UP001303647">
    <property type="component" value="Unassembled WGS sequence"/>
</dbReference>
<feature type="compositionally biased region" description="Low complexity" evidence="2">
    <location>
        <begin position="386"/>
        <end position="400"/>
    </location>
</feature>
<gene>
    <name evidence="4" type="ORF">C7999DRAFT_14431</name>
</gene>
<feature type="compositionally biased region" description="Polar residues" evidence="2">
    <location>
        <begin position="487"/>
        <end position="496"/>
    </location>
</feature>
<keyword evidence="1" id="KW-0863">Zinc-finger</keyword>
<dbReference type="GO" id="GO:0008270">
    <property type="term" value="F:zinc ion binding"/>
    <property type="evidence" value="ECO:0007669"/>
    <property type="project" value="UniProtKB-KW"/>
</dbReference>
<keyword evidence="5" id="KW-1185">Reference proteome</keyword>
<evidence type="ECO:0000259" key="3">
    <source>
        <dbReference type="PROSITE" id="PS50157"/>
    </source>
</evidence>
<dbReference type="SMART" id="SM00355">
    <property type="entry name" value="ZnF_C2H2"/>
    <property type="match status" value="4"/>
</dbReference>
<feature type="compositionally biased region" description="Pro residues" evidence="2">
    <location>
        <begin position="366"/>
        <end position="377"/>
    </location>
</feature>
<dbReference type="InterPro" id="IPR013087">
    <property type="entry name" value="Znf_C2H2_type"/>
</dbReference>
<feature type="domain" description="C2H2-type" evidence="3">
    <location>
        <begin position="147"/>
        <end position="175"/>
    </location>
</feature>
<dbReference type="EMBL" id="MU857652">
    <property type="protein sequence ID" value="KAK4247546.1"/>
    <property type="molecule type" value="Genomic_DNA"/>
</dbReference>
<accession>A0AAN7HFC2</accession>
<evidence type="ECO:0000256" key="1">
    <source>
        <dbReference type="PROSITE-ProRule" id="PRU00042"/>
    </source>
</evidence>
<sequence>MGIAPLTFREAITQGIDSLRPPAGQAALASTTKETSASLSPGDSALAGGMIRESWVSFASTAASRDSAVPSLFSVRASTASAATRYSVRQSSIESAVFTTSPTYHEDRKDNYPRGPRYFCTFCDAVFNTDTEWKLHEFEFHDRREQYMCRSCSTLFSRATLLTEHLEHSHGVEDTDTISEPVGFCPIRSAWGCGFCGAAVESRTDYLEHVGEHYDEGKDKSDWQHTRVIEGLLRQPKIAPAWLALVTREEHARGARLRFLWDPDTTGRSTDESGPRRLQDMLEYFTTGSMGADEVAAIAFSNAHVRLEGNVSDLISKLYLRNPEAKSTKWSSDPIQSSPDLQPTSPNTEDDVMSPISPLPASLRPPTTPPQIRPPLHPDTRLNLQSPSAAPAPSGLAATAKPVTLRRSALRRIESSRNLSFANKATLTETFDRPALDKLQSIRSLDASPISNQRRLKSRSRSFQSTADFSWASDRRPALSAAGSVRPHNSSSTLSTHTRDSSAGHGDSTSELLSDDSFSEPDSWLEPSGIPTATRPWRITFQQTVDGGMERLWVRYNQNWEALVRQCVGDRSTDSTRYRDTPGRVRKGGASGYGSNKGFRTNRLLGQEEEDDDEGEGYRPPSSLSKRSLGSAKRFACPFRKHDPHTYNIHEHEVCAIRSWSTISRLKEHLYRRHYKVHCQRCKRIFSDARQLAEHEMSIVACEVLDIGSPSDITTHQEKQLKSRKHTTRRQTDEEKWRDIYRLLFPGDQIPSPYPEATDDMAPTSSESHASLHFQHFLLNEMPALFTRTAEEHAGRRLQAQEGLALETIPGIIEDALQKAFRAWETRGNELPTREASEASMSFLPETPTSLAYNFNQSTTYQDVPPQTMDTDFAQAHLGDTNFAIQALHTTSADDSGFSEGSFFTSAPPGNFSTFAPHYHRGTWESSLGLLGVSAFETDGSPGAHFQGFQGR</sequence>
<proteinExistence type="predicted"/>
<evidence type="ECO:0000313" key="5">
    <source>
        <dbReference type="Proteomes" id="UP001303647"/>
    </source>
</evidence>
<evidence type="ECO:0000313" key="4">
    <source>
        <dbReference type="EMBL" id="KAK4247546.1"/>
    </source>
</evidence>
<organism evidence="4 5">
    <name type="scientific">Corynascus novoguineensis</name>
    <dbReference type="NCBI Taxonomy" id="1126955"/>
    <lineage>
        <taxon>Eukaryota</taxon>
        <taxon>Fungi</taxon>
        <taxon>Dikarya</taxon>
        <taxon>Ascomycota</taxon>
        <taxon>Pezizomycotina</taxon>
        <taxon>Sordariomycetes</taxon>
        <taxon>Sordariomycetidae</taxon>
        <taxon>Sordariales</taxon>
        <taxon>Chaetomiaceae</taxon>
        <taxon>Corynascus</taxon>
    </lineage>
</organism>
<feature type="region of interest" description="Disordered" evidence="2">
    <location>
        <begin position="480"/>
        <end position="532"/>
    </location>
</feature>